<organism evidence="2 3">
    <name type="scientific">Muiribacterium halophilum</name>
    <dbReference type="NCBI Taxonomy" id="2053465"/>
    <lineage>
        <taxon>Bacteria</taxon>
        <taxon>Candidatus Muiribacteriota</taxon>
        <taxon>Candidatus Muiribacteriia</taxon>
        <taxon>Candidatus Muiribacteriales</taxon>
        <taxon>Candidatus Muiribacteriaceae</taxon>
        <taxon>Candidatus Muiribacterium</taxon>
    </lineage>
</organism>
<proteinExistence type="predicted"/>
<protein>
    <recommendedName>
        <fullName evidence="1">Flagellar motor switch protein FliG C-terminal domain-containing protein</fullName>
    </recommendedName>
</protein>
<dbReference type="AlphaFoldDB" id="A0A2N5ZLM6"/>
<feature type="domain" description="Flagellar motor switch protein FliG C-terminal" evidence="1">
    <location>
        <begin position="5"/>
        <end position="84"/>
    </location>
</feature>
<sequence length="87" mass="10004">MISSIDQITQLPDDCIKSALSYIDPVFLSNLLEVSTSDAIKNKILKNLSEETQKKIRLHNRSLDPDINKEDLENKFLAIVNRVMNFR</sequence>
<gene>
    <name evidence="2" type="ORF">C0601_01360</name>
</gene>
<dbReference type="Pfam" id="PF01706">
    <property type="entry name" value="FliG_C"/>
    <property type="match status" value="1"/>
</dbReference>
<accession>A0A2N5ZLM6</accession>
<evidence type="ECO:0000313" key="2">
    <source>
        <dbReference type="EMBL" id="PLX19531.1"/>
    </source>
</evidence>
<comment type="caution">
    <text evidence="2">The sequence shown here is derived from an EMBL/GenBank/DDBJ whole genome shotgun (WGS) entry which is preliminary data.</text>
</comment>
<dbReference type="Gene3D" id="1.10.220.30">
    <property type="match status" value="1"/>
</dbReference>
<evidence type="ECO:0000313" key="3">
    <source>
        <dbReference type="Proteomes" id="UP000234857"/>
    </source>
</evidence>
<reference evidence="2 3" key="1">
    <citation type="submission" date="2017-11" db="EMBL/GenBank/DDBJ databases">
        <title>Genome-resolved metagenomics identifies genetic mobility, metabolic interactions, and unexpected diversity in perchlorate-reducing communities.</title>
        <authorList>
            <person name="Barnum T.P."/>
            <person name="Figueroa I.A."/>
            <person name="Carlstrom C.I."/>
            <person name="Lucas L.N."/>
            <person name="Engelbrektson A.L."/>
            <person name="Coates J.D."/>
        </authorList>
    </citation>
    <scope>NUCLEOTIDE SEQUENCE [LARGE SCALE GENOMIC DNA]</scope>
    <source>
        <strain evidence="2">BM706</strain>
    </source>
</reference>
<dbReference type="SUPFAM" id="SSF48029">
    <property type="entry name" value="FliG"/>
    <property type="match status" value="1"/>
</dbReference>
<dbReference type="InterPro" id="IPR023087">
    <property type="entry name" value="Flg_Motor_Flig_C"/>
</dbReference>
<name>A0A2N5ZLM6_MUIH1</name>
<evidence type="ECO:0000259" key="1">
    <source>
        <dbReference type="Pfam" id="PF01706"/>
    </source>
</evidence>
<dbReference type="InterPro" id="IPR011002">
    <property type="entry name" value="FliG_a-hlx"/>
</dbReference>
<dbReference type="EMBL" id="PKTG01000025">
    <property type="protein sequence ID" value="PLX19531.1"/>
    <property type="molecule type" value="Genomic_DNA"/>
</dbReference>
<dbReference type="Proteomes" id="UP000234857">
    <property type="component" value="Unassembled WGS sequence"/>
</dbReference>